<feature type="domain" description="AprE-like beta-barrel" evidence="8">
    <location>
        <begin position="228"/>
        <end position="319"/>
    </location>
</feature>
<dbReference type="GO" id="GO:1990281">
    <property type="term" value="C:efflux pump complex"/>
    <property type="evidence" value="ECO:0007669"/>
    <property type="project" value="TreeGrafter"/>
</dbReference>
<evidence type="ECO:0000259" key="7">
    <source>
        <dbReference type="Pfam" id="PF25967"/>
    </source>
</evidence>
<evidence type="ECO:0000256" key="2">
    <source>
        <dbReference type="ARBA" id="ARBA00009477"/>
    </source>
</evidence>
<gene>
    <name evidence="9" type="ORF">SAMN05878281_2747</name>
</gene>
<dbReference type="PANTHER" id="PTHR30469">
    <property type="entry name" value="MULTIDRUG RESISTANCE PROTEIN MDTA"/>
    <property type="match status" value="1"/>
</dbReference>
<name>A0A1M7MXG8_9FLAO</name>
<dbReference type="Pfam" id="PF26002">
    <property type="entry name" value="Beta-barrel_AprE"/>
    <property type="match status" value="1"/>
</dbReference>
<evidence type="ECO:0000256" key="3">
    <source>
        <dbReference type="ARBA" id="ARBA00022448"/>
    </source>
</evidence>
<evidence type="ECO:0000313" key="10">
    <source>
        <dbReference type="Proteomes" id="UP000190235"/>
    </source>
</evidence>
<evidence type="ECO:0000256" key="1">
    <source>
        <dbReference type="ARBA" id="ARBA00004196"/>
    </source>
</evidence>
<evidence type="ECO:0000259" key="8">
    <source>
        <dbReference type="Pfam" id="PF26002"/>
    </source>
</evidence>
<dbReference type="SUPFAM" id="SSF111369">
    <property type="entry name" value="HlyD-like secretion proteins"/>
    <property type="match status" value="1"/>
</dbReference>
<dbReference type="Gene3D" id="1.10.287.470">
    <property type="entry name" value="Helix hairpin bin"/>
    <property type="match status" value="1"/>
</dbReference>
<sequence length="410" mass="44797">MKKKTLFIIIGIALALIVLLIVGKKAGWFGKSGNFKEVEITKIEPIDIIETVSATGKIQPEIEVKLSSEVSGEIIELPIVEGQAVEKGDLLVRVNPDIYQSSVNRAQAGLETSRANYAQAQASLKQAEANYNRNKSLFEKGVISKAEWDRIVSEYEVAQANKESAYYNMQSTSATVKEAKDNLGRTNIYAPMSGTISKLDAELGERVVGTQQMAGTEILRVANLTNMEVEVDVNENDIVKVQVGDSTTVEVDAYLGKEFNGIVTEISNSADATLTTDQVTNFKVKVRILEKSYKDLLEGKADNYSPFRPGMTATVDIITNRKDNIIGIPISAIVIKNDTTAEKSADQKYEAVFLKEGEKAELRKVSTGIQDDSNIEITEGLAEGETVITGPYNTVTKSLKEGDDVEVINK</sequence>
<accession>A0A1M7MXG8</accession>
<feature type="domain" description="Multidrug resistance protein MdtA-like barrel-sandwich hybrid" evidence="6">
    <location>
        <begin position="64"/>
        <end position="212"/>
    </location>
</feature>
<dbReference type="EMBL" id="LT670848">
    <property type="protein sequence ID" value="SHM95883.1"/>
    <property type="molecule type" value="Genomic_DNA"/>
</dbReference>
<dbReference type="Proteomes" id="UP000190235">
    <property type="component" value="Chromosome I"/>
</dbReference>
<dbReference type="GO" id="GO:0015562">
    <property type="term" value="F:efflux transmembrane transporter activity"/>
    <property type="evidence" value="ECO:0007669"/>
    <property type="project" value="InterPro"/>
</dbReference>
<protein>
    <submittedName>
        <fullName evidence="9">HlyD family secretion protein</fullName>
    </submittedName>
</protein>
<dbReference type="Pfam" id="PF25917">
    <property type="entry name" value="BSH_RND"/>
    <property type="match status" value="1"/>
</dbReference>
<evidence type="ECO:0000313" key="9">
    <source>
        <dbReference type="EMBL" id="SHM95883.1"/>
    </source>
</evidence>
<feature type="domain" description="Multidrug resistance protein MdtA-like C-terminal permuted SH3" evidence="7">
    <location>
        <begin position="332"/>
        <end position="390"/>
    </location>
</feature>
<dbReference type="AlphaFoldDB" id="A0A1M7MXG8"/>
<dbReference type="PANTHER" id="PTHR30469:SF33">
    <property type="entry name" value="SLR1207 PROTEIN"/>
    <property type="match status" value="1"/>
</dbReference>
<dbReference type="NCBIfam" id="TIGR01730">
    <property type="entry name" value="RND_mfp"/>
    <property type="match status" value="1"/>
</dbReference>
<organism evidence="9 10">
    <name type="scientific">Salegentibacter salegens</name>
    <dbReference type="NCBI Taxonomy" id="143223"/>
    <lineage>
        <taxon>Bacteria</taxon>
        <taxon>Pseudomonadati</taxon>
        <taxon>Bacteroidota</taxon>
        <taxon>Flavobacteriia</taxon>
        <taxon>Flavobacteriales</taxon>
        <taxon>Flavobacteriaceae</taxon>
        <taxon>Salegentibacter</taxon>
    </lineage>
</organism>
<evidence type="ECO:0000256" key="4">
    <source>
        <dbReference type="SAM" id="Coils"/>
    </source>
</evidence>
<comment type="similarity">
    <text evidence="2">Belongs to the membrane fusion protein (MFP) (TC 8.A.1) family.</text>
</comment>
<comment type="subcellular location">
    <subcellularLocation>
        <location evidence="1">Cell envelope</location>
    </subcellularLocation>
</comment>
<dbReference type="STRING" id="143223.SAMN05878281_2747"/>
<keyword evidence="10" id="KW-1185">Reference proteome</keyword>
<dbReference type="Gene3D" id="2.40.50.100">
    <property type="match status" value="1"/>
</dbReference>
<dbReference type="InterPro" id="IPR058624">
    <property type="entry name" value="MdtA-like_HH"/>
</dbReference>
<dbReference type="OrthoDB" id="9809068at2"/>
<feature type="domain" description="Multidrug resistance protein MdtA-like alpha-helical hairpin" evidence="5">
    <location>
        <begin position="112"/>
        <end position="183"/>
    </location>
</feature>
<feature type="coiled-coil region" evidence="4">
    <location>
        <begin position="110"/>
        <end position="137"/>
    </location>
</feature>
<dbReference type="InterPro" id="IPR058625">
    <property type="entry name" value="MdtA-like_BSH"/>
</dbReference>
<keyword evidence="3" id="KW-0813">Transport</keyword>
<dbReference type="InterPro" id="IPR058627">
    <property type="entry name" value="MdtA-like_C"/>
</dbReference>
<dbReference type="Gene3D" id="2.40.30.170">
    <property type="match status" value="1"/>
</dbReference>
<evidence type="ECO:0000259" key="6">
    <source>
        <dbReference type="Pfam" id="PF25917"/>
    </source>
</evidence>
<reference evidence="10" key="1">
    <citation type="submission" date="2016-11" db="EMBL/GenBank/DDBJ databases">
        <authorList>
            <person name="Varghese N."/>
            <person name="Submissions S."/>
        </authorList>
    </citation>
    <scope>NUCLEOTIDE SEQUENCE [LARGE SCALE GENOMIC DNA]</scope>
    <source>
        <strain evidence="10">ACAM 48</strain>
    </source>
</reference>
<dbReference type="InterPro" id="IPR058982">
    <property type="entry name" value="Beta-barrel_AprE"/>
</dbReference>
<proteinExistence type="inferred from homology"/>
<dbReference type="InterPro" id="IPR006143">
    <property type="entry name" value="RND_pump_MFP"/>
</dbReference>
<dbReference type="Pfam" id="PF25876">
    <property type="entry name" value="HH_MFP_RND"/>
    <property type="match status" value="1"/>
</dbReference>
<dbReference type="Gene3D" id="2.40.420.20">
    <property type="match status" value="1"/>
</dbReference>
<evidence type="ECO:0000259" key="5">
    <source>
        <dbReference type="Pfam" id="PF25876"/>
    </source>
</evidence>
<keyword evidence="4" id="KW-0175">Coiled coil</keyword>
<dbReference type="Pfam" id="PF25967">
    <property type="entry name" value="RND-MFP_C"/>
    <property type="match status" value="1"/>
</dbReference>
<dbReference type="RefSeq" id="WP_079735743.1">
    <property type="nucleotide sequence ID" value="NZ_LT670848.1"/>
</dbReference>